<accession>A0A4P6F0A1</accession>
<keyword evidence="3" id="KW-0597">Phosphoprotein</keyword>
<evidence type="ECO:0000259" key="10">
    <source>
        <dbReference type="Pfam" id="PF02879"/>
    </source>
</evidence>
<dbReference type="InterPro" id="IPR005844">
    <property type="entry name" value="A-D-PHexomutase_a/b/a-I"/>
</dbReference>
<evidence type="ECO:0000259" key="11">
    <source>
        <dbReference type="Pfam" id="PF02880"/>
    </source>
</evidence>
<evidence type="ECO:0000256" key="6">
    <source>
        <dbReference type="ARBA" id="ARBA00023235"/>
    </source>
</evidence>
<keyword evidence="4" id="KW-0479">Metal-binding</keyword>
<dbReference type="PANTHER" id="PTHR43771">
    <property type="entry name" value="PHOSPHOMANNOMUTASE"/>
    <property type="match status" value="1"/>
</dbReference>
<dbReference type="Pfam" id="PF02879">
    <property type="entry name" value="PGM_PMM_II"/>
    <property type="match status" value="1"/>
</dbReference>
<protein>
    <submittedName>
        <fullName evidence="12">Phosphomannomutase/phosphoglucomutase</fullName>
    </submittedName>
</protein>
<evidence type="ECO:0000256" key="3">
    <source>
        <dbReference type="ARBA" id="ARBA00022553"/>
    </source>
</evidence>
<dbReference type="Pfam" id="PF00408">
    <property type="entry name" value="PGM_PMM_IV"/>
    <property type="match status" value="1"/>
</dbReference>
<dbReference type="KEGG" id="xya:ET471_01495"/>
<dbReference type="AlphaFoldDB" id="A0A4P6F0A1"/>
<proteinExistence type="inferred from homology"/>
<dbReference type="GO" id="GO:0005975">
    <property type="term" value="P:carbohydrate metabolic process"/>
    <property type="evidence" value="ECO:0007669"/>
    <property type="project" value="InterPro"/>
</dbReference>
<dbReference type="InterPro" id="IPR036900">
    <property type="entry name" value="A-D-PHexomutase_C_sf"/>
</dbReference>
<keyword evidence="13" id="KW-1185">Reference proteome</keyword>
<dbReference type="GO" id="GO:0046872">
    <property type="term" value="F:metal ion binding"/>
    <property type="evidence" value="ECO:0007669"/>
    <property type="project" value="UniProtKB-KW"/>
</dbReference>
<dbReference type="PANTHER" id="PTHR43771:SF1">
    <property type="entry name" value="PHOSPHOMANNOMUTASE"/>
    <property type="match status" value="1"/>
</dbReference>
<name>A0A4P6F0A1_9MICO</name>
<evidence type="ECO:0000313" key="12">
    <source>
        <dbReference type="EMBL" id="QAY68882.1"/>
    </source>
</evidence>
<dbReference type="Gene3D" id="3.30.310.50">
    <property type="entry name" value="Alpha-D-phosphohexomutase, C-terminal domain"/>
    <property type="match status" value="1"/>
</dbReference>
<evidence type="ECO:0000256" key="5">
    <source>
        <dbReference type="ARBA" id="ARBA00022842"/>
    </source>
</evidence>
<feature type="domain" description="Alpha-D-phosphohexomutase alpha/beta/alpha" evidence="10">
    <location>
        <begin position="197"/>
        <end position="302"/>
    </location>
</feature>
<comment type="cofactor">
    <cofactor evidence="1">
        <name>Mg(2+)</name>
        <dbReference type="ChEBI" id="CHEBI:18420"/>
    </cofactor>
</comment>
<dbReference type="SUPFAM" id="SSF53738">
    <property type="entry name" value="Phosphoglucomutase, first 3 domains"/>
    <property type="match status" value="3"/>
</dbReference>
<reference evidence="12 13" key="1">
    <citation type="submission" date="2019-01" db="EMBL/GenBank/DDBJ databases">
        <title>Genome sequencing of strain FW10M-9.</title>
        <authorList>
            <person name="Heo J."/>
            <person name="Kim S.-J."/>
            <person name="Kim J.-S."/>
            <person name="Hong S.-B."/>
            <person name="Kwon S.-W."/>
        </authorList>
    </citation>
    <scope>NUCLEOTIDE SEQUENCE [LARGE SCALE GENOMIC DNA]</scope>
    <source>
        <strain evidence="12 13">FW10M-9</strain>
    </source>
</reference>
<dbReference type="Pfam" id="PF02878">
    <property type="entry name" value="PGM_PMM_I"/>
    <property type="match status" value="1"/>
</dbReference>
<sequence length="514" mass="54218">MAGQGSHTVPRAGRRRHAGSGRRSSTYSCDVTSIDLTTIIKAYDVRGTVPDPFSPAVAEAVGAAFARVVVLPGSGDGATRPEVVIGNDMRDSGPELVQAFAHGLTDAGVDVVLIGLCSTDGLYYASGARNVPGAMFTASHNPAIYNGIKLCRPGARPVGEATGLAEVRSLAQTFLDEGLPAPAEERGTVSEVDLLGEYSAFLRSLVDLSGIRPLKVVVDAGNGMGGHTVPAVLGTGAGLPALPLDIVPLYFELDGSFPNHEANPLDPKNLVDLQAAVVEHGADLGLAFDGDADRCFVVDENGRAVSPSAVTALVGLRELAKELAEGRPATIIHNLITSQAVPELLQAAGATTVRTRVGHSFIKAEMAEHEAVFGGEHSAHYYFRDFWFADTGMLAAMHVLAALGGQEHPMSALSEMYEPYVASGEINSRVPDVAAARRRVLDAYLAAYPDATLDELDGATVSHWDATPRWWFNLRASNTEPLLRLNVEAADADIMEKVRDDVLSLVRAEGGEPA</sequence>
<dbReference type="CDD" id="cd03089">
    <property type="entry name" value="PMM_PGM"/>
    <property type="match status" value="1"/>
</dbReference>
<evidence type="ECO:0000313" key="13">
    <source>
        <dbReference type="Proteomes" id="UP000292118"/>
    </source>
</evidence>
<dbReference type="OrthoDB" id="9803322at2"/>
<gene>
    <name evidence="12" type="ORF">ET471_01495</name>
</gene>
<evidence type="ECO:0000256" key="7">
    <source>
        <dbReference type="SAM" id="MobiDB-lite"/>
    </source>
</evidence>
<keyword evidence="6" id="KW-0413">Isomerase</keyword>
<dbReference type="Gene3D" id="3.40.120.10">
    <property type="entry name" value="Alpha-D-Glucose-1,6-Bisphosphate, subunit A, domain 3"/>
    <property type="match status" value="3"/>
</dbReference>
<dbReference type="EMBL" id="CP035493">
    <property type="protein sequence ID" value="QAY68882.1"/>
    <property type="molecule type" value="Genomic_DNA"/>
</dbReference>
<dbReference type="SUPFAM" id="SSF55957">
    <property type="entry name" value="Phosphoglucomutase, C-terminal domain"/>
    <property type="match status" value="1"/>
</dbReference>
<evidence type="ECO:0000256" key="2">
    <source>
        <dbReference type="ARBA" id="ARBA00010231"/>
    </source>
</evidence>
<evidence type="ECO:0000259" key="8">
    <source>
        <dbReference type="Pfam" id="PF00408"/>
    </source>
</evidence>
<dbReference type="InterPro" id="IPR016055">
    <property type="entry name" value="A-D-PHexomutase_a/b/a-I/II/III"/>
</dbReference>
<organism evidence="12 13">
    <name type="scientific">Xylanimonas protaetiae</name>
    <dbReference type="NCBI Taxonomy" id="2509457"/>
    <lineage>
        <taxon>Bacteria</taxon>
        <taxon>Bacillati</taxon>
        <taxon>Actinomycetota</taxon>
        <taxon>Actinomycetes</taxon>
        <taxon>Micrococcales</taxon>
        <taxon>Promicromonosporaceae</taxon>
        <taxon>Xylanimonas</taxon>
    </lineage>
</organism>
<dbReference type="PRINTS" id="PR00509">
    <property type="entry name" value="PGMPMM"/>
</dbReference>
<feature type="domain" description="Alpha-D-phosphohexomutase alpha/beta/alpha" evidence="9">
    <location>
        <begin position="40"/>
        <end position="162"/>
    </location>
</feature>
<dbReference type="Proteomes" id="UP000292118">
    <property type="component" value="Chromosome"/>
</dbReference>
<evidence type="ECO:0000259" key="9">
    <source>
        <dbReference type="Pfam" id="PF02878"/>
    </source>
</evidence>
<evidence type="ECO:0000256" key="1">
    <source>
        <dbReference type="ARBA" id="ARBA00001946"/>
    </source>
</evidence>
<dbReference type="InterPro" id="IPR005841">
    <property type="entry name" value="Alpha-D-phosphohexomutase_SF"/>
</dbReference>
<keyword evidence="5" id="KW-0460">Magnesium</keyword>
<evidence type="ECO:0000256" key="4">
    <source>
        <dbReference type="ARBA" id="ARBA00022723"/>
    </source>
</evidence>
<dbReference type="InterPro" id="IPR005846">
    <property type="entry name" value="A-D-PHexomutase_a/b/a-III"/>
</dbReference>
<dbReference type="GO" id="GO:0016868">
    <property type="term" value="F:intramolecular phosphotransferase activity"/>
    <property type="evidence" value="ECO:0007669"/>
    <property type="project" value="InterPro"/>
</dbReference>
<feature type="domain" description="Alpha-D-phosphohexomutase alpha/beta/alpha" evidence="11">
    <location>
        <begin position="319"/>
        <end position="420"/>
    </location>
</feature>
<dbReference type="NCBIfam" id="NF007088">
    <property type="entry name" value="PRK09542.1"/>
    <property type="match status" value="1"/>
</dbReference>
<dbReference type="InterPro" id="IPR005843">
    <property type="entry name" value="A-D-PHexomutase_C"/>
</dbReference>
<comment type="similarity">
    <text evidence="2">Belongs to the phosphohexose mutase family.</text>
</comment>
<feature type="domain" description="Alpha-D-phosphohexomutase C-terminal" evidence="8">
    <location>
        <begin position="425"/>
        <end position="503"/>
    </location>
</feature>
<dbReference type="InterPro" id="IPR005845">
    <property type="entry name" value="A-D-PHexomutase_a/b/a-II"/>
</dbReference>
<dbReference type="Pfam" id="PF02880">
    <property type="entry name" value="PGM_PMM_III"/>
    <property type="match status" value="1"/>
</dbReference>
<feature type="region of interest" description="Disordered" evidence="7">
    <location>
        <begin position="1"/>
        <end position="27"/>
    </location>
</feature>